<dbReference type="InterPro" id="IPR035901">
    <property type="entry name" value="GIY-YIG_endonuc_sf"/>
</dbReference>
<proteinExistence type="predicted"/>
<protein>
    <recommendedName>
        <fullName evidence="3">GIY-YIG domain-containing protein</fullName>
    </recommendedName>
</protein>
<name>A0A162GL01_LACPN</name>
<dbReference type="SUPFAM" id="SSF82771">
    <property type="entry name" value="GIY-YIG endonuclease"/>
    <property type="match status" value="1"/>
</dbReference>
<dbReference type="PATRIC" id="fig|1590.201.peg.3653"/>
<comment type="caution">
    <text evidence="1">The sequence shown here is derived from an EMBL/GenBank/DDBJ whole genome shotgun (WGS) entry which is preliminary data.</text>
</comment>
<accession>A0A162GL01</accession>
<evidence type="ECO:0000313" key="1">
    <source>
        <dbReference type="EMBL" id="KZU98332.1"/>
    </source>
</evidence>
<organism evidence="1 2">
    <name type="scientific">Lactiplantibacillus plantarum</name>
    <name type="common">Lactobacillus plantarum</name>
    <dbReference type="NCBI Taxonomy" id="1590"/>
    <lineage>
        <taxon>Bacteria</taxon>
        <taxon>Bacillati</taxon>
        <taxon>Bacillota</taxon>
        <taxon>Bacilli</taxon>
        <taxon>Lactobacillales</taxon>
        <taxon>Lactobacillaceae</taxon>
        <taxon>Lactiplantibacillus</taxon>
    </lineage>
</organism>
<reference evidence="1 2" key="1">
    <citation type="submission" date="2016-03" db="EMBL/GenBank/DDBJ databases">
        <title>Comparative genomics of 54 Lactobacillus plantarum strains reveals genomic uncoupling from niche constraints.</title>
        <authorList>
            <person name="Martino M.E."/>
        </authorList>
    </citation>
    <scope>NUCLEOTIDE SEQUENCE [LARGE SCALE GENOMIC DNA]</scope>
    <source>
        <strain evidence="1 2">19.1</strain>
    </source>
</reference>
<evidence type="ECO:0000313" key="2">
    <source>
        <dbReference type="Proteomes" id="UP000076882"/>
    </source>
</evidence>
<dbReference type="EMBL" id="LUXM01000006">
    <property type="protein sequence ID" value="KZU98332.1"/>
    <property type="molecule type" value="Genomic_DNA"/>
</dbReference>
<dbReference type="Proteomes" id="UP000076882">
    <property type="component" value="Unassembled WGS sequence"/>
</dbReference>
<sequence>MTQLVLNDLINIDKFRSKYNKRVMARFNTDWSVGEQRRSYLDMYTNDPTLFRNWANSTYSAQHITRESEQDLVLQFIKIQQPDLWLLTQAVNIQKKEGHTFRDPIFDYDDIWSANYTDIPELQKYVNLLVVKWKNFSRVWRYVDPNKVKSIPIYQILPKPYHLLDLEFPGFNKIKMRYPDLKRVINQPEWKQALSGVYGVYLITDLSNGQLYVGSAYGEDGIYGRWCTYLTSGYDKYENESGDYPNKRLRDLVRKRGNTVCQTKFPI</sequence>
<dbReference type="Gene3D" id="3.40.1440.10">
    <property type="entry name" value="GIY-YIG endonuclease"/>
    <property type="match status" value="1"/>
</dbReference>
<evidence type="ECO:0008006" key="3">
    <source>
        <dbReference type="Google" id="ProtNLM"/>
    </source>
</evidence>
<gene>
    <name evidence="1" type="ORF">Lp19_0332</name>
</gene>
<dbReference type="AlphaFoldDB" id="A0A162GL01"/>